<protein>
    <recommendedName>
        <fullName evidence="2">Protein kinase domain-containing protein</fullName>
    </recommendedName>
</protein>
<feature type="region of interest" description="Disordered" evidence="1">
    <location>
        <begin position="179"/>
        <end position="199"/>
    </location>
</feature>
<dbReference type="Proteomes" id="UP000749646">
    <property type="component" value="Unassembled WGS sequence"/>
</dbReference>
<dbReference type="SUPFAM" id="SSF56112">
    <property type="entry name" value="Protein kinase-like (PK-like)"/>
    <property type="match status" value="1"/>
</dbReference>
<feature type="region of interest" description="Disordered" evidence="1">
    <location>
        <begin position="1"/>
        <end position="98"/>
    </location>
</feature>
<gene>
    <name evidence="3" type="ORF">BGZ65_005951</name>
</gene>
<dbReference type="OrthoDB" id="60033at2759"/>
<evidence type="ECO:0000313" key="3">
    <source>
        <dbReference type="EMBL" id="KAF9951441.1"/>
    </source>
</evidence>
<organism evidence="3 4">
    <name type="scientific">Modicella reniformis</name>
    <dbReference type="NCBI Taxonomy" id="1440133"/>
    <lineage>
        <taxon>Eukaryota</taxon>
        <taxon>Fungi</taxon>
        <taxon>Fungi incertae sedis</taxon>
        <taxon>Mucoromycota</taxon>
        <taxon>Mortierellomycotina</taxon>
        <taxon>Mortierellomycetes</taxon>
        <taxon>Mortierellales</taxon>
        <taxon>Mortierellaceae</taxon>
        <taxon>Modicella</taxon>
    </lineage>
</organism>
<feature type="compositionally biased region" description="Basic and acidic residues" evidence="1">
    <location>
        <begin position="89"/>
        <end position="98"/>
    </location>
</feature>
<feature type="compositionally biased region" description="Polar residues" evidence="1">
    <location>
        <begin position="48"/>
        <end position="73"/>
    </location>
</feature>
<dbReference type="GO" id="GO:0004672">
    <property type="term" value="F:protein kinase activity"/>
    <property type="evidence" value="ECO:0007669"/>
    <property type="project" value="InterPro"/>
</dbReference>
<evidence type="ECO:0000259" key="2">
    <source>
        <dbReference type="PROSITE" id="PS50011"/>
    </source>
</evidence>
<dbReference type="Gene3D" id="1.10.510.10">
    <property type="entry name" value="Transferase(Phosphotransferase) domain 1"/>
    <property type="match status" value="1"/>
</dbReference>
<dbReference type="InterPro" id="IPR011009">
    <property type="entry name" value="Kinase-like_dom_sf"/>
</dbReference>
<feature type="domain" description="Protein kinase" evidence="2">
    <location>
        <begin position="118"/>
        <end position="465"/>
    </location>
</feature>
<keyword evidence="4" id="KW-1185">Reference proteome</keyword>
<evidence type="ECO:0000256" key="1">
    <source>
        <dbReference type="SAM" id="MobiDB-lite"/>
    </source>
</evidence>
<dbReference type="GO" id="GO:0005524">
    <property type="term" value="F:ATP binding"/>
    <property type="evidence" value="ECO:0007669"/>
    <property type="project" value="InterPro"/>
</dbReference>
<feature type="compositionally biased region" description="Polar residues" evidence="1">
    <location>
        <begin position="183"/>
        <end position="194"/>
    </location>
</feature>
<dbReference type="PROSITE" id="PS50011">
    <property type="entry name" value="PROTEIN_KINASE_DOM"/>
    <property type="match status" value="1"/>
</dbReference>
<dbReference type="InterPro" id="IPR000719">
    <property type="entry name" value="Prot_kinase_dom"/>
</dbReference>
<accession>A0A9P6IXC7</accession>
<dbReference type="EMBL" id="JAAAHW010007082">
    <property type="protein sequence ID" value="KAF9951441.1"/>
    <property type="molecule type" value="Genomic_DNA"/>
</dbReference>
<name>A0A9P6IXC7_9FUNG</name>
<reference evidence="3" key="1">
    <citation type="journal article" date="2020" name="Fungal Divers.">
        <title>Resolving the Mortierellaceae phylogeny through synthesis of multi-gene phylogenetics and phylogenomics.</title>
        <authorList>
            <person name="Vandepol N."/>
            <person name="Liber J."/>
            <person name="Desiro A."/>
            <person name="Na H."/>
            <person name="Kennedy M."/>
            <person name="Barry K."/>
            <person name="Grigoriev I.V."/>
            <person name="Miller A.N."/>
            <person name="O'Donnell K."/>
            <person name="Stajich J.E."/>
            <person name="Bonito G."/>
        </authorList>
    </citation>
    <scope>NUCLEOTIDE SEQUENCE</scope>
    <source>
        <strain evidence="3">MES-2147</strain>
    </source>
</reference>
<feature type="non-terminal residue" evidence="3">
    <location>
        <position position="1"/>
    </location>
</feature>
<comment type="caution">
    <text evidence="3">The sequence shown here is derived from an EMBL/GenBank/DDBJ whole genome shotgun (WGS) entry which is preliminary data.</text>
</comment>
<dbReference type="AlphaFoldDB" id="A0A9P6IXC7"/>
<sequence length="597" mass="66616">MRTLASMLQQPPFRHPEGHHAPMAGIPNYTPPSNFGPPVGTASRRPSLASSGVINENIPKSTGSAGFSRSTSYHAAPAPTPQQQQQQQYEHDPVHDNPYRAPSLSNSCAFVPPKAAGYEFKGGSQAGKMGLMIGKRTLDGALITAKLHQSRILLQHEHRILKRLEIINVSYDPDKPISPQIPTPSTADSISTESLDPESTIEDVLSEKTTGSDCNTQGLKQDFGAEAGLVEGEKYFNRIVEDFVDLKQAEMSILIMRRLGLNMLSPFHHRFLGLEETDGYQCPESHARRPEGSPFPDIYTFLIFCLKAASLLESLERHDLAHLALYWDVNKTELRLFDFTHAKILSHERARAPSNISEWQIPGYLEYHLQFLAPEQTGRAETWMDHRTDVYGLGATLFTLLTMQFPNCGNDSVQILQGILSRDLPPLRTFRPDMPLIIDDILRKMTQKQPNRRYQTAFGFKQDILRCLNELHRTGVIESFPLGKHDVSFQFVLPNTVFGRQVEQQMISTAISQAANAYQHSLNSDMGDSYSEDGDASDMKAAAMNDFDNYIFVDDIIPLQNKACTKIPLSSKTLLMTPKLFDGGKAVHRGPEATDPV</sequence>
<proteinExistence type="predicted"/>
<evidence type="ECO:0000313" key="4">
    <source>
        <dbReference type="Proteomes" id="UP000749646"/>
    </source>
</evidence>